<sequence length="109" mass="11560">EGHLVRDPALLRHHAMAVVRSIANCDVSPYDGSGPQALLLGILFGADSHMPNMANEEFLKTYSKPGITKALKVEGLAELQTGKLMRAALMNHVGEGGHWVPDAAGFATA</sequence>
<feature type="non-terminal residue" evidence="1">
    <location>
        <position position="1"/>
    </location>
</feature>
<dbReference type="Proteomes" id="UP000262371">
    <property type="component" value="Unassembled WGS sequence"/>
</dbReference>
<protein>
    <submittedName>
        <fullName evidence="1">Plasmid partitioning protein</fullName>
    </submittedName>
</protein>
<comment type="caution">
    <text evidence="1">The sequence shown here is derived from an EMBL/GenBank/DDBJ whole genome shotgun (WGS) entry which is preliminary data.</text>
</comment>
<name>A0A371YYN4_9PROT</name>
<evidence type="ECO:0000313" key="1">
    <source>
        <dbReference type="EMBL" id="RFD19299.1"/>
    </source>
</evidence>
<dbReference type="AlphaFoldDB" id="A0A371YYN4"/>
<accession>A0A371YYN4</accession>
<proteinExistence type="predicted"/>
<reference evidence="1 2" key="1">
    <citation type="submission" date="2018-08" db="EMBL/GenBank/DDBJ databases">
        <title>Komagataeibacter sp. AV 382.</title>
        <authorList>
            <person name="Skraban J."/>
            <person name="Trcek J."/>
        </authorList>
    </citation>
    <scope>NUCLEOTIDE SEQUENCE [LARGE SCALE GENOMIC DNA]</scope>
    <source>
        <strain evidence="1 2">AV 382</strain>
    </source>
</reference>
<evidence type="ECO:0000313" key="2">
    <source>
        <dbReference type="Proteomes" id="UP000262371"/>
    </source>
</evidence>
<feature type="non-terminal residue" evidence="1">
    <location>
        <position position="109"/>
    </location>
</feature>
<organism evidence="1 2">
    <name type="scientific">Komagataeibacter melaceti</name>
    <dbReference type="NCBI Taxonomy" id="2766577"/>
    <lineage>
        <taxon>Bacteria</taxon>
        <taxon>Pseudomonadati</taxon>
        <taxon>Pseudomonadota</taxon>
        <taxon>Alphaproteobacteria</taxon>
        <taxon>Acetobacterales</taxon>
        <taxon>Acetobacteraceae</taxon>
        <taxon>Komagataeibacter</taxon>
    </lineage>
</organism>
<dbReference type="EMBL" id="QUWV01000107">
    <property type="protein sequence ID" value="RFD19299.1"/>
    <property type="molecule type" value="Genomic_DNA"/>
</dbReference>
<keyword evidence="2" id="KW-1185">Reference proteome</keyword>
<gene>
    <name evidence="1" type="ORF">DY926_12045</name>
</gene>